<protein>
    <submittedName>
        <fullName evidence="2">Uncharacterized protein</fullName>
    </submittedName>
</protein>
<reference evidence="2" key="1">
    <citation type="submission" date="2014-08" db="EMBL/GenBank/DDBJ databases">
        <authorList>
            <person name="Senf B."/>
            <person name="Petzold A."/>
            <person name="Downie B.R."/>
            <person name="Koch P."/>
            <person name="Platzer M."/>
        </authorList>
    </citation>
    <scope>NUCLEOTIDE SEQUENCE [LARGE SCALE GENOMIC DNA]</scope>
    <source>
        <strain evidence="2">GRZ</strain>
    </source>
</reference>
<keyword evidence="1" id="KW-0812">Transmembrane</keyword>
<accession>A0A8C6LXH8</accession>
<evidence type="ECO:0000313" key="2">
    <source>
        <dbReference type="Ensembl" id="ENSNFUP00015024615.1"/>
    </source>
</evidence>
<organism evidence="2 3">
    <name type="scientific">Nothobranchius furzeri</name>
    <name type="common">Turquoise killifish</name>
    <dbReference type="NCBI Taxonomy" id="105023"/>
    <lineage>
        <taxon>Eukaryota</taxon>
        <taxon>Metazoa</taxon>
        <taxon>Chordata</taxon>
        <taxon>Craniata</taxon>
        <taxon>Vertebrata</taxon>
        <taxon>Euteleostomi</taxon>
        <taxon>Actinopterygii</taxon>
        <taxon>Neopterygii</taxon>
        <taxon>Teleostei</taxon>
        <taxon>Neoteleostei</taxon>
        <taxon>Acanthomorphata</taxon>
        <taxon>Ovalentaria</taxon>
        <taxon>Atherinomorphae</taxon>
        <taxon>Cyprinodontiformes</taxon>
        <taxon>Nothobranchiidae</taxon>
        <taxon>Nothobranchius</taxon>
    </lineage>
</organism>
<dbReference type="AlphaFoldDB" id="A0A8C6LXH8"/>
<sequence length="135" mass="15948">MLLFFHGSITAVHCMPALVRVRCAGHEGTVHSRCWHLHFGTSCFWWCISHPHWGFLRPALRPIFLSRHSRISKFYPVSMPRPLNLFQDFIFCFYSLLLIDFMLVLRLLYSESATETDYKQMLLHSAEQDQTQNEE</sequence>
<proteinExistence type="predicted"/>
<evidence type="ECO:0000256" key="1">
    <source>
        <dbReference type="SAM" id="Phobius"/>
    </source>
</evidence>
<keyword evidence="3" id="KW-1185">Reference proteome</keyword>
<evidence type="ECO:0000313" key="3">
    <source>
        <dbReference type="Proteomes" id="UP000694548"/>
    </source>
</evidence>
<reference evidence="2" key="3">
    <citation type="submission" date="2025-09" db="UniProtKB">
        <authorList>
            <consortium name="Ensembl"/>
        </authorList>
    </citation>
    <scope>IDENTIFICATION</scope>
</reference>
<keyword evidence="1" id="KW-0472">Membrane</keyword>
<name>A0A8C6LXH8_NOTFU</name>
<dbReference type="Proteomes" id="UP000694548">
    <property type="component" value="Chromosome sgr09"/>
</dbReference>
<feature type="transmembrane region" description="Helical" evidence="1">
    <location>
        <begin position="89"/>
        <end position="109"/>
    </location>
</feature>
<dbReference type="Ensembl" id="ENSNFUT00015025733.1">
    <property type="protein sequence ID" value="ENSNFUP00015024615.1"/>
    <property type="gene ID" value="ENSNFUG00015011916.1"/>
</dbReference>
<reference evidence="2" key="2">
    <citation type="submission" date="2025-08" db="UniProtKB">
        <authorList>
            <consortium name="Ensembl"/>
        </authorList>
    </citation>
    <scope>IDENTIFICATION</scope>
</reference>
<keyword evidence="1" id="KW-1133">Transmembrane helix</keyword>